<protein>
    <submittedName>
        <fullName evidence="1">Uncharacterized protein</fullName>
    </submittedName>
</protein>
<reference evidence="1" key="1">
    <citation type="journal article" date="2015" name="Nature">
        <title>Complex archaea that bridge the gap between prokaryotes and eukaryotes.</title>
        <authorList>
            <person name="Spang A."/>
            <person name="Saw J.H."/>
            <person name="Jorgensen S.L."/>
            <person name="Zaremba-Niedzwiedzka K."/>
            <person name="Martijn J."/>
            <person name="Lind A.E."/>
            <person name="van Eijk R."/>
            <person name="Schleper C."/>
            <person name="Guy L."/>
            <person name="Ettema T.J."/>
        </authorList>
    </citation>
    <scope>NUCLEOTIDE SEQUENCE</scope>
</reference>
<gene>
    <name evidence="1" type="ORF">LCGC14_1922020</name>
</gene>
<dbReference type="EMBL" id="LAZR01020484">
    <property type="protein sequence ID" value="KKL88708.1"/>
    <property type="molecule type" value="Genomic_DNA"/>
</dbReference>
<sequence length="466" mass="52164">MLGNTRISYYSVVEIDDPNYTNFDDRFGLNGTYSYSREPLEANYNVTFPEGLSNVYVDLMVPSPSTATVPPDFYHVDAIEFQLPAAPAGETWTLADIWLTPDPDTNRRPLYEVGMYEPPDHLSAVGPPAVDGDYTGCRLLVEGKASSDIPYGFEDHQKTEFSLKQRQKRRHPPDSPLVGELLDTAKPLNNLDLEVSLQEGWEFTNNDAENSSHNKDALGVKMFGDFYYFDLIRGREYPISGPDVTYQWPGCPPTIYWTIRGGTPYKVYYESYLQGRVHGMVIRSDRSGRSRGVGTVRLERQPAGGGSWVEGSTGSPDVHGRFRLGPALQEDFIYRIGDVGVVWEVASGNLSIIRNDRYSLVNLFGGGALLQSAIDIDWAGGYVHRLAVNDLGQLVSQRLAWPFDANEWSDPVTMSPGDYTVLDPNPTCMHPEIKCLSDGRYYVAYEREEGLFEANSDDGLQTLEWV</sequence>
<accession>A0A0F9FR85</accession>
<dbReference type="AlphaFoldDB" id="A0A0F9FR85"/>
<comment type="caution">
    <text evidence="1">The sequence shown here is derived from an EMBL/GenBank/DDBJ whole genome shotgun (WGS) entry which is preliminary data.</text>
</comment>
<organism evidence="1">
    <name type="scientific">marine sediment metagenome</name>
    <dbReference type="NCBI Taxonomy" id="412755"/>
    <lineage>
        <taxon>unclassified sequences</taxon>
        <taxon>metagenomes</taxon>
        <taxon>ecological metagenomes</taxon>
    </lineage>
</organism>
<evidence type="ECO:0000313" key="1">
    <source>
        <dbReference type="EMBL" id="KKL88708.1"/>
    </source>
</evidence>
<proteinExistence type="predicted"/>
<name>A0A0F9FR85_9ZZZZ</name>